<keyword evidence="1" id="KW-0472">Membrane</keyword>
<gene>
    <name evidence="2" type="ORF">ACFOJ9_31245</name>
</gene>
<keyword evidence="3" id="KW-1185">Reference proteome</keyword>
<accession>A0ABV7MYP5</accession>
<dbReference type="RefSeq" id="WP_378984842.1">
    <property type="nucleotide sequence ID" value="NZ_JBHRVD010000001.1"/>
</dbReference>
<name>A0ABV7MYP5_9HYPH</name>
<evidence type="ECO:0000313" key="3">
    <source>
        <dbReference type="Proteomes" id="UP001595648"/>
    </source>
</evidence>
<dbReference type="Proteomes" id="UP001595648">
    <property type="component" value="Unassembled WGS sequence"/>
</dbReference>
<comment type="caution">
    <text evidence="2">The sequence shown here is derived from an EMBL/GenBank/DDBJ whole genome shotgun (WGS) entry which is preliminary data.</text>
</comment>
<proteinExistence type="predicted"/>
<evidence type="ECO:0000256" key="1">
    <source>
        <dbReference type="SAM" id="Phobius"/>
    </source>
</evidence>
<dbReference type="EMBL" id="JBHRVD010000001">
    <property type="protein sequence ID" value="MFC3326192.1"/>
    <property type="molecule type" value="Genomic_DNA"/>
</dbReference>
<evidence type="ECO:0000313" key="2">
    <source>
        <dbReference type="EMBL" id="MFC3326192.1"/>
    </source>
</evidence>
<feature type="transmembrane region" description="Helical" evidence="1">
    <location>
        <begin position="18"/>
        <end position="35"/>
    </location>
</feature>
<protein>
    <submittedName>
        <fullName evidence="2">Uncharacterized protein</fullName>
    </submittedName>
</protein>
<keyword evidence="1" id="KW-1133">Transmembrane helix</keyword>
<reference evidence="3" key="1">
    <citation type="journal article" date="2019" name="Int. J. Syst. Evol. Microbiol.">
        <title>The Global Catalogue of Microorganisms (GCM) 10K type strain sequencing project: providing services to taxonomists for standard genome sequencing and annotation.</title>
        <authorList>
            <consortium name="The Broad Institute Genomics Platform"/>
            <consortium name="The Broad Institute Genome Sequencing Center for Infectious Disease"/>
            <person name="Wu L."/>
            <person name="Ma J."/>
        </authorList>
    </citation>
    <scope>NUCLEOTIDE SEQUENCE [LARGE SCALE GENOMIC DNA]</scope>
    <source>
        <strain evidence="3">ICMP 19515</strain>
    </source>
</reference>
<feature type="transmembrane region" description="Helical" evidence="1">
    <location>
        <begin position="41"/>
        <end position="60"/>
    </location>
</feature>
<keyword evidence="1" id="KW-0812">Transmembrane</keyword>
<sequence>MKRSGLPAKSSRTFSKRMVCINSALAWAVLVYSIYSQQAAAVAVSAFGFIATLGATYMGVGHMDLRQLLFLLAPTGGYGMPVDPPLGAEPHEPPKDFAG</sequence>
<organism evidence="2 3">
    <name type="scientific">Mesorhizobium cantuariense</name>
    <dbReference type="NCBI Taxonomy" id="1300275"/>
    <lineage>
        <taxon>Bacteria</taxon>
        <taxon>Pseudomonadati</taxon>
        <taxon>Pseudomonadota</taxon>
        <taxon>Alphaproteobacteria</taxon>
        <taxon>Hyphomicrobiales</taxon>
        <taxon>Phyllobacteriaceae</taxon>
        <taxon>Mesorhizobium</taxon>
    </lineage>
</organism>